<dbReference type="OrthoDB" id="438550at2"/>
<keyword evidence="4" id="KW-1278">Translocase</keyword>
<dbReference type="AlphaFoldDB" id="A0A3S1CNY5"/>
<dbReference type="NCBIfam" id="TIGR01512">
    <property type="entry name" value="ATPase-IB2_Cd"/>
    <property type="match status" value="1"/>
</dbReference>
<dbReference type="PRINTS" id="PR00120">
    <property type="entry name" value="HATPASE"/>
</dbReference>
<comment type="subcellular location">
    <subcellularLocation>
        <location evidence="7">Cell membrane</location>
    </subcellularLocation>
    <subcellularLocation>
        <location evidence="1">Membrane</location>
        <topology evidence="1">Multi-pass membrane protein</topology>
    </subcellularLocation>
</comment>
<keyword evidence="3" id="KW-0812">Transmembrane</keyword>
<reference evidence="9" key="2">
    <citation type="journal article" date="2019" name="Genome Biol. Evol.">
        <title>Day and night: Metabolic profiles and evolutionary relationships of six axenic non-marine cyanobacteria.</title>
        <authorList>
            <person name="Will S.E."/>
            <person name="Henke P."/>
            <person name="Boedeker C."/>
            <person name="Huang S."/>
            <person name="Brinkmann H."/>
            <person name="Rohde M."/>
            <person name="Jarek M."/>
            <person name="Friedl T."/>
            <person name="Seufert S."/>
            <person name="Schumacher M."/>
            <person name="Overmann J."/>
            <person name="Neumann-Schaal M."/>
            <person name="Petersen J."/>
        </authorList>
    </citation>
    <scope>NUCLEOTIDE SEQUENCE [LARGE SCALE GENOMIC DNA]</scope>
    <source>
        <strain evidence="9">PCC 7102</strain>
    </source>
</reference>
<dbReference type="GO" id="GO:0005524">
    <property type="term" value="F:ATP binding"/>
    <property type="evidence" value="ECO:0007669"/>
    <property type="project" value="UniProtKB-UniRule"/>
</dbReference>
<evidence type="ECO:0000256" key="1">
    <source>
        <dbReference type="ARBA" id="ARBA00004141"/>
    </source>
</evidence>
<protein>
    <submittedName>
        <fullName evidence="9">ATPase</fullName>
    </submittedName>
</protein>
<dbReference type="PROSITE" id="PS00154">
    <property type="entry name" value="ATPASE_E1_E2"/>
    <property type="match status" value="1"/>
</dbReference>
<dbReference type="SUPFAM" id="SSF81653">
    <property type="entry name" value="Calcium ATPase, transduction domain A"/>
    <property type="match status" value="1"/>
</dbReference>
<evidence type="ECO:0000256" key="6">
    <source>
        <dbReference type="ARBA" id="ARBA00023136"/>
    </source>
</evidence>
<keyword evidence="7" id="KW-1003">Cell membrane</keyword>
<dbReference type="InterPro" id="IPR027256">
    <property type="entry name" value="P-typ_ATPase_IB"/>
</dbReference>
<comment type="similarity">
    <text evidence="2 7">Belongs to the cation transport ATPase (P-type) (TC 3.A.3) family. Type IB subfamily.</text>
</comment>
<keyword evidence="7" id="KW-0067">ATP-binding</keyword>
<dbReference type="EMBL" id="RSCL01000004">
    <property type="protein sequence ID" value="RUT07650.1"/>
    <property type="molecule type" value="Genomic_DNA"/>
</dbReference>
<evidence type="ECO:0000256" key="7">
    <source>
        <dbReference type="RuleBase" id="RU362081"/>
    </source>
</evidence>
<dbReference type="GO" id="GO:0005886">
    <property type="term" value="C:plasma membrane"/>
    <property type="evidence" value="ECO:0007669"/>
    <property type="project" value="UniProtKB-SubCell"/>
</dbReference>
<sequence length="744" mass="79784">MVQAKILPSAVQSLKAAPPDHVQSGKVTLVKNTKSSSRLKVYYSVIHETPGRLRLRVPHLKEDAEYAQRLLSLIEADKYVTTVKVKPAAASLTVNYEPSFGNTALMRAHIGHILQAATDVAVLKTKKASAPASEEENGIPSWKFSAVAATLAVLGGPLGLSISPLLTASTIALATLPVAKRAFSAIYNERKFNIEFLDFMAIAITTVQGQFLTPALMLGLIEIGENIRDRTARSSAQQTLDLLSSLGKFAWVERDGEKVQVPIEEVEKGDTVIVYPGEQVPVDGTILRGQALFDEQKLTGESMPVSKREGQTVYASSLVREGQIYIVAERVGNDTCVGKTIELMQQAPVHDTRMENYAAKIAEKAVVPTLLLSGSVFALTRNPARAASILTLDFATGIRVCVPTTVLAALTYAARRGILIRSGRALEQLASIDTIVFDKTGTLTKGEIGVTNVRSFNSEVSANYVLALAATAEMRLTHPVAEAVVRHAEQEQIDFLTREKWEYQLGLGVEAIIDGKLVYVGSERFLRQENVDMSALDALEEKAASAIFVATNGELQGIIEHSDVVRPESKKVVQSLLTVEGIDVHMLTGDNKRTASAVAAELGISPKNTHAEAFPEQKADVVRELHASGKTVAFVGDGVNDSAALAYADVSVSFANGSDIARETADLVLMNNDLQGLLEAIEVARKAKQLIQQNTSIIAIPNLAALVVAAIFGLNPLTATVVNNGSTVVAGVNALRPMLKKSAE</sequence>
<dbReference type="SFLD" id="SFLDF00027">
    <property type="entry name" value="p-type_atpase"/>
    <property type="match status" value="1"/>
</dbReference>
<dbReference type="InterPro" id="IPR036412">
    <property type="entry name" value="HAD-like_sf"/>
</dbReference>
<dbReference type="Pfam" id="PF00122">
    <property type="entry name" value="E1-E2_ATPase"/>
    <property type="match status" value="1"/>
</dbReference>
<dbReference type="PANTHER" id="PTHR48085:SF5">
    <property type="entry name" value="CADMIUM_ZINC-TRANSPORTING ATPASE HMA4-RELATED"/>
    <property type="match status" value="1"/>
</dbReference>
<dbReference type="InterPro" id="IPR001757">
    <property type="entry name" value="P_typ_ATPase"/>
</dbReference>
<dbReference type="InterPro" id="IPR059000">
    <property type="entry name" value="ATPase_P-type_domA"/>
</dbReference>
<dbReference type="Proteomes" id="UP000271624">
    <property type="component" value="Unassembled WGS sequence"/>
</dbReference>
<name>A0A3S1CNY5_9CYAN</name>
<dbReference type="InterPro" id="IPR023299">
    <property type="entry name" value="ATPase_P-typ_cyto_dom_N"/>
</dbReference>
<accession>A0A3S1CNY5</accession>
<evidence type="ECO:0000256" key="4">
    <source>
        <dbReference type="ARBA" id="ARBA00022967"/>
    </source>
</evidence>
<dbReference type="InterPro" id="IPR008250">
    <property type="entry name" value="ATPase_P-typ_transduc_dom_A_sf"/>
</dbReference>
<dbReference type="Gene3D" id="3.40.1110.10">
    <property type="entry name" value="Calcium-transporting ATPase, cytoplasmic domain N"/>
    <property type="match status" value="1"/>
</dbReference>
<evidence type="ECO:0000256" key="3">
    <source>
        <dbReference type="ARBA" id="ARBA00022692"/>
    </source>
</evidence>
<dbReference type="Pfam" id="PF00702">
    <property type="entry name" value="Hydrolase"/>
    <property type="match status" value="1"/>
</dbReference>
<keyword evidence="7" id="KW-0547">Nucleotide-binding</keyword>
<dbReference type="InterPro" id="IPR044492">
    <property type="entry name" value="P_typ_ATPase_HD_dom"/>
</dbReference>
<dbReference type="PRINTS" id="PR00119">
    <property type="entry name" value="CATATPASE"/>
</dbReference>
<evidence type="ECO:0000313" key="9">
    <source>
        <dbReference type="EMBL" id="RUT07650.1"/>
    </source>
</evidence>
<dbReference type="Gene3D" id="3.40.50.1000">
    <property type="entry name" value="HAD superfamily/HAD-like"/>
    <property type="match status" value="1"/>
</dbReference>
<dbReference type="NCBIfam" id="TIGR01494">
    <property type="entry name" value="ATPase_P-type"/>
    <property type="match status" value="1"/>
</dbReference>
<dbReference type="NCBIfam" id="TIGR01525">
    <property type="entry name" value="ATPase-IB_hvy"/>
    <property type="match status" value="1"/>
</dbReference>
<reference evidence="9" key="1">
    <citation type="submission" date="2018-12" db="EMBL/GenBank/DDBJ databases">
        <authorList>
            <person name="Will S."/>
            <person name="Neumann-Schaal M."/>
            <person name="Henke P."/>
        </authorList>
    </citation>
    <scope>NUCLEOTIDE SEQUENCE</scope>
    <source>
        <strain evidence="9">PCC 7102</strain>
    </source>
</reference>
<dbReference type="RefSeq" id="WP_127080533.1">
    <property type="nucleotide sequence ID" value="NZ_RSCL01000004.1"/>
</dbReference>
<keyword evidence="7" id="KW-0479">Metal-binding</keyword>
<dbReference type="SFLD" id="SFLDS00003">
    <property type="entry name" value="Haloacid_Dehalogenase"/>
    <property type="match status" value="1"/>
</dbReference>
<dbReference type="SFLD" id="SFLDG00002">
    <property type="entry name" value="C1.7:_P-type_atpase_like"/>
    <property type="match status" value="1"/>
</dbReference>
<proteinExistence type="inferred from homology"/>
<dbReference type="CDD" id="cd07550">
    <property type="entry name" value="P-type_ATPase_HM"/>
    <property type="match status" value="1"/>
</dbReference>
<keyword evidence="6" id="KW-0472">Membrane</keyword>
<evidence type="ECO:0000256" key="2">
    <source>
        <dbReference type="ARBA" id="ARBA00006024"/>
    </source>
</evidence>
<comment type="caution">
    <text evidence="9">The sequence shown here is derived from an EMBL/GenBank/DDBJ whole genome shotgun (WGS) entry which is preliminary data.</text>
</comment>
<evidence type="ECO:0000313" key="10">
    <source>
        <dbReference type="Proteomes" id="UP000271624"/>
    </source>
</evidence>
<gene>
    <name evidence="9" type="ORF">DSM106972_019100</name>
</gene>
<dbReference type="GO" id="GO:0019829">
    <property type="term" value="F:ATPase-coupled monoatomic cation transmembrane transporter activity"/>
    <property type="evidence" value="ECO:0007669"/>
    <property type="project" value="InterPro"/>
</dbReference>
<dbReference type="SUPFAM" id="SSF56784">
    <property type="entry name" value="HAD-like"/>
    <property type="match status" value="1"/>
</dbReference>
<evidence type="ECO:0000256" key="5">
    <source>
        <dbReference type="ARBA" id="ARBA00022989"/>
    </source>
</evidence>
<dbReference type="InterPro" id="IPR051014">
    <property type="entry name" value="Cation_Transport_ATPase_IB"/>
</dbReference>
<dbReference type="PANTHER" id="PTHR48085">
    <property type="entry name" value="CADMIUM/ZINC-TRANSPORTING ATPASE HMA2-RELATED"/>
    <property type="match status" value="1"/>
</dbReference>
<dbReference type="InterPro" id="IPR023214">
    <property type="entry name" value="HAD_sf"/>
</dbReference>
<feature type="domain" description="P-type ATPase A" evidence="8">
    <location>
        <begin position="249"/>
        <end position="345"/>
    </location>
</feature>
<keyword evidence="10" id="KW-1185">Reference proteome</keyword>
<organism evidence="9 10">
    <name type="scientific">Dulcicalothrix desertica PCC 7102</name>
    <dbReference type="NCBI Taxonomy" id="232991"/>
    <lineage>
        <taxon>Bacteria</taxon>
        <taxon>Bacillati</taxon>
        <taxon>Cyanobacteriota</taxon>
        <taxon>Cyanophyceae</taxon>
        <taxon>Nostocales</taxon>
        <taxon>Calotrichaceae</taxon>
        <taxon>Dulcicalothrix</taxon>
    </lineage>
</organism>
<dbReference type="Gene3D" id="2.70.150.10">
    <property type="entry name" value="Calcium-transporting ATPase, cytoplasmic transduction domain A"/>
    <property type="match status" value="1"/>
</dbReference>
<dbReference type="GO" id="GO:0046872">
    <property type="term" value="F:metal ion binding"/>
    <property type="evidence" value="ECO:0007669"/>
    <property type="project" value="UniProtKB-KW"/>
</dbReference>
<evidence type="ECO:0000259" key="8">
    <source>
        <dbReference type="Pfam" id="PF00122"/>
    </source>
</evidence>
<keyword evidence="5" id="KW-1133">Transmembrane helix</keyword>
<dbReference type="InterPro" id="IPR018303">
    <property type="entry name" value="ATPase_P-typ_P_site"/>
</dbReference>
<dbReference type="GO" id="GO:0016887">
    <property type="term" value="F:ATP hydrolysis activity"/>
    <property type="evidence" value="ECO:0007669"/>
    <property type="project" value="InterPro"/>
</dbReference>